<dbReference type="Gene3D" id="3.80.10.10">
    <property type="entry name" value="Ribonuclease Inhibitor"/>
    <property type="match status" value="1"/>
</dbReference>
<dbReference type="SUPFAM" id="SSF52047">
    <property type="entry name" value="RNI-like"/>
    <property type="match status" value="1"/>
</dbReference>
<dbReference type="Proteomes" id="UP000265020">
    <property type="component" value="Unassembled WGS sequence"/>
</dbReference>
<proteinExistence type="predicted"/>
<dbReference type="OMA" id="FRLENWC"/>
<keyword evidence="1" id="KW-0433">Leucine-rich repeat</keyword>
<evidence type="ECO:0000256" key="2">
    <source>
        <dbReference type="ARBA" id="ARBA00022737"/>
    </source>
</evidence>
<organism evidence="3 4">
    <name type="scientific">Cyprinodon variegatus</name>
    <name type="common">Sheepshead minnow</name>
    <dbReference type="NCBI Taxonomy" id="28743"/>
    <lineage>
        <taxon>Eukaryota</taxon>
        <taxon>Metazoa</taxon>
        <taxon>Chordata</taxon>
        <taxon>Craniata</taxon>
        <taxon>Vertebrata</taxon>
        <taxon>Euteleostomi</taxon>
        <taxon>Actinopterygii</taxon>
        <taxon>Neopterygii</taxon>
        <taxon>Teleostei</taxon>
        <taxon>Neoteleostei</taxon>
        <taxon>Acanthomorphata</taxon>
        <taxon>Ovalentaria</taxon>
        <taxon>Atherinomorphae</taxon>
        <taxon>Cyprinodontiformes</taxon>
        <taxon>Cyprinodontidae</taxon>
        <taxon>Cyprinodon</taxon>
    </lineage>
</organism>
<reference evidence="3" key="1">
    <citation type="submission" date="2025-08" db="UniProtKB">
        <authorList>
            <consortium name="Ensembl"/>
        </authorList>
    </citation>
    <scope>IDENTIFICATION</scope>
</reference>
<dbReference type="PANTHER" id="PTHR24106">
    <property type="entry name" value="NACHT, LRR AND CARD DOMAINS-CONTAINING"/>
    <property type="match status" value="1"/>
</dbReference>
<evidence type="ECO:0000313" key="3">
    <source>
        <dbReference type="Ensembl" id="ENSCVAP00000030662.1"/>
    </source>
</evidence>
<name>A0A3Q2EEG4_CYPVA</name>
<dbReference type="InterPro" id="IPR051261">
    <property type="entry name" value="NLR"/>
</dbReference>
<evidence type="ECO:0008006" key="5">
    <source>
        <dbReference type="Google" id="ProtNLM"/>
    </source>
</evidence>
<evidence type="ECO:0000256" key="1">
    <source>
        <dbReference type="ARBA" id="ARBA00022614"/>
    </source>
</evidence>
<dbReference type="Ensembl" id="ENSCVAT00000024765.1">
    <property type="protein sequence ID" value="ENSCVAP00000030662.1"/>
    <property type="gene ID" value="ENSCVAG00000019351.1"/>
</dbReference>
<accession>A0A3Q2EEG4</accession>
<sequence length="59" mass="6444">MSGCLITKDGCGFLASALKSNPNHLKELDLSYNHPGQTGVEMLSAGLKDPHCRLEILRY</sequence>
<reference evidence="3" key="2">
    <citation type="submission" date="2025-09" db="UniProtKB">
        <authorList>
            <consortium name="Ensembl"/>
        </authorList>
    </citation>
    <scope>IDENTIFICATION</scope>
</reference>
<dbReference type="InterPro" id="IPR032675">
    <property type="entry name" value="LRR_dom_sf"/>
</dbReference>
<protein>
    <recommendedName>
        <fullName evidence="5">SPRY-associated domain-containing protein</fullName>
    </recommendedName>
</protein>
<dbReference type="AlphaFoldDB" id="A0A3Q2EEG4"/>
<keyword evidence="2" id="KW-0677">Repeat</keyword>
<evidence type="ECO:0000313" key="4">
    <source>
        <dbReference type="Proteomes" id="UP000265020"/>
    </source>
</evidence>
<keyword evidence="4" id="KW-1185">Reference proteome</keyword>
<dbReference type="GeneTree" id="ENSGT01130000278423"/>